<feature type="domain" description="Palmitoyltransferase DHHC" evidence="9">
    <location>
        <begin position="158"/>
        <end position="304"/>
    </location>
</feature>
<feature type="transmembrane region" description="Helical" evidence="8">
    <location>
        <begin position="113"/>
        <end position="132"/>
    </location>
</feature>
<evidence type="ECO:0000256" key="1">
    <source>
        <dbReference type="ARBA" id="ARBA00004141"/>
    </source>
</evidence>
<evidence type="ECO:0000256" key="5">
    <source>
        <dbReference type="ARBA" id="ARBA00022989"/>
    </source>
</evidence>
<comment type="domain">
    <text evidence="8">The DHHC domain is required for palmitoyltransferase activity.</text>
</comment>
<keyword evidence="6 8" id="KW-0472">Membrane</keyword>
<feature type="transmembrane region" description="Helical" evidence="8">
    <location>
        <begin position="268"/>
        <end position="293"/>
    </location>
</feature>
<dbReference type="PANTHER" id="PTHR22883">
    <property type="entry name" value="ZINC FINGER DHHC DOMAIN CONTAINING PROTEIN"/>
    <property type="match status" value="1"/>
</dbReference>
<dbReference type="PANTHER" id="PTHR22883:SF286">
    <property type="entry name" value="PROTEIN S-ACYLTRANSFERASE 17-RELATED"/>
    <property type="match status" value="1"/>
</dbReference>
<dbReference type="Proteomes" id="UP001497512">
    <property type="component" value="Chromosome 15"/>
</dbReference>
<dbReference type="Pfam" id="PF01529">
    <property type="entry name" value="DHHC"/>
    <property type="match status" value="1"/>
</dbReference>
<feature type="transmembrane region" description="Helical" evidence="8">
    <location>
        <begin position="6"/>
        <end position="23"/>
    </location>
</feature>
<evidence type="ECO:0000259" key="9">
    <source>
        <dbReference type="Pfam" id="PF01529"/>
    </source>
</evidence>
<proteinExistence type="inferred from homology"/>
<evidence type="ECO:0000256" key="2">
    <source>
        <dbReference type="ARBA" id="ARBA00008574"/>
    </source>
</evidence>
<keyword evidence="7 8" id="KW-0012">Acyltransferase</keyword>
<organism evidence="10 11">
    <name type="scientific">Sphagnum troendelagicum</name>
    <dbReference type="NCBI Taxonomy" id="128251"/>
    <lineage>
        <taxon>Eukaryota</taxon>
        <taxon>Viridiplantae</taxon>
        <taxon>Streptophyta</taxon>
        <taxon>Embryophyta</taxon>
        <taxon>Bryophyta</taxon>
        <taxon>Sphagnophytina</taxon>
        <taxon>Sphagnopsida</taxon>
        <taxon>Sphagnales</taxon>
        <taxon>Sphagnaceae</taxon>
        <taxon>Sphagnum</taxon>
    </lineage>
</organism>
<feature type="transmembrane region" description="Helical" evidence="8">
    <location>
        <begin position="203"/>
        <end position="227"/>
    </location>
</feature>
<evidence type="ECO:0000256" key="3">
    <source>
        <dbReference type="ARBA" id="ARBA00022679"/>
    </source>
</evidence>
<dbReference type="InterPro" id="IPR039859">
    <property type="entry name" value="PFA4/ZDH16/20/ERF2-like"/>
</dbReference>
<evidence type="ECO:0000256" key="8">
    <source>
        <dbReference type="RuleBase" id="RU079119"/>
    </source>
</evidence>
<comment type="similarity">
    <text evidence="2 8">Belongs to the DHHC palmitoyltransferase family.</text>
</comment>
<dbReference type="InterPro" id="IPR001594">
    <property type="entry name" value="Palmitoyltrfase_DHHC"/>
</dbReference>
<keyword evidence="5 8" id="KW-1133">Transmembrane helix</keyword>
<comment type="subcellular location">
    <subcellularLocation>
        <location evidence="1">Membrane</location>
        <topology evidence="1">Multi-pass membrane protein</topology>
    </subcellularLocation>
</comment>
<comment type="catalytic activity">
    <reaction evidence="8">
        <text>L-cysteinyl-[protein] + hexadecanoyl-CoA = S-hexadecanoyl-L-cysteinyl-[protein] + CoA</text>
        <dbReference type="Rhea" id="RHEA:36683"/>
        <dbReference type="Rhea" id="RHEA-COMP:10131"/>
        <dbReference type="Rhea" id="RHEA-COMP:11032"/>
        <dbReference type="ChEBI" id="CHEBI:29950"/>
        <dbReference type="ChEBI" id="CHEBI:57287"/>
        <dbReference type="ChEBI" id="CHEBI:57379"/>
        <dbReference type="ChEBI" id="CHEBI:74151"/>
        <dbReference type="EC" id="2.3.1.225"/>
    </reaction>
</comment>
<name>A0ABP0TVZ5_9BRYO</name>
<feature type="transmembrane region" description="Helical" evidence="8">
    <location>
        <begin position="81"/>
        <end position="101"/>
    </location>
</feature>
<dbReference type="PROSITE" id="PS50216">
    <property type="entry name" value="DHHC"/>
    <property type="match status" value="1"/>
</dbReference>
<gene>
    <name evidence="10" type="ORF">CSSPTR1EN2_LOCUS8052</name>
</gene>
<evidence type="ECO:0000313" key="11">
    <source>
        <dbReference type="Proteomes" id="UP001497512"/>
    </source>
</evidence>
<keyword evidence="3 8" id="KW-0808">Transferase</keyword>
<dbReference type="EC" id="2.3.1.225" evidence="8"/>
<dbReference type="EMBL" id="OZ019907">
    <property type="protein sequence ID" value="CAK9205845.1"/>
    <property type="molecule type" value="Genomic_DNA"/>
</dbReference>
<keyword evidence="4 8" id="KW-0812">Transmembrane</keyword>
<evidence type="ECO:0000313" key="10">
    <source>
        <dbReference type="EMBL" id="CAK9205845.1"/>
    </source>
</evidence>
<evidence type="ECO:0000256" key="7">
    <source>
        <dbReference type="ARBA" id="ARBA00023315"/>
    </source>
</evidence>
<sequence>MGYWPILLYLSMLPCFLVVLLCGERDIFQGTFVQKLHNFISGGACDYFQKVVGFCCGERGEQACAKAEDVCCDRPNPILQLFYLLLLGGCYFAILYSSLHYIPGHYVSGLHRYMGPLSGVFGLCLFLAASFADPGVINASTITRHHNTYPYDNVLYIEKICTTCKIPRPARSKHCSICNRCVARFDHHCGWMNNCIGENNLRFFLAFLGWHVLLCCYGVCVLAAILAGEIKEHRLIQTIRWYIGHPATYHEISGHVLQWLLVYYSTQVLLIIFLGILSLLLAGFFSYHLYLIFVNTTTNETYKWDRRQHWQQMQAQAERERNSVDTPSDPVPQRSRMLVKCQEIFCCKSGPNLPIVVDVNIYNKGIVRNLAEVMFPIAERTTLSSSASD</sequence>
<reference evidence="10" key="1">
    <citation type="submission" date="2024-02" db="EMBL/GenBank/DDBJ databases">
        <authorList>
            <consortium name="ELIXIR-Norway"/>
            <consortium name="Elixir Norway"/>
        </authorList>
    </citation>
    <scope>NUCLEOTIDE SEQUENCE</scope>
</reference>
<evidence type="ECO:0000256" key="6">
    <source>
        <dbReference type="ARBA" id="ARBA00023136"/>
    </source>
</evidence>
<keyword evidence="11" id="KW-1185">Reference proteome</keyword>
<evidence type="ECO:0000256" key="4">
    <source>
        <dbReference type="ARBA" id="ARBA00022692"/>
    </source>
</evidence>
<protein>
    <recommendedName>
        <fullName evidence="8">S-acyltransferase</fullName>
        <ecNumber evidence="8">2.3.1.225</ecNumber>
    </recommendedName>
    <alternativeName>
        <fullName evidence="8">Palmitoyltransferase</fullName>
    </alternativeName>
</protein>
<accession>A0ABP0TVZ5</accession>